<evidence type="ECO:0000256" key="3">
    <source>
        <dbReference type="ARBA" id="ARBA00022692"/>
    </source>
</evidence>
<dbReference type="PANTHER" id="PTHR22936">
    <property type="entry name" value="RHOMBOID-RELATED"/>
    <property type="match status" value="1"/>
</dbReference>
<evidence type="ECO:0000256" key="5">
    <source>
        <dbReference type="ARBA" id="ARBA00022825"/>
    </source>
</evidence>
<dbReference type="GO" id="GO:0008233">
    <property type="term" value="F:peptidase activity"/>
    <property type="evidence" value="ECO:0007669"/>
    <property type="project" value="UniProtKB-KW"/>
</dbReference>
<keyword evidence="2 10" id="KW-0645">Protease</keyword>
<proteinExistence type="predicted"/>
<keyword evidence="4 10" id="KW-0378">Hydrolase</keyword>
<dbReference type="PANTHER" id="PTHR22936:SF69">
    <property type="entry name" value="RHOMBOID-LIKE PROTEIN"/>
    <property type="match status" value="1"/>
</dbReference>
<evidence type="ECO:0000313" key="10">
    <source>
        <dbReference type="EMBL" id="MFB9449235.1"/>
    </source>
</evidence>
<dbReference type="EC" id="3.4.21.105" evidence="10"/>
<feature type="transmembrane region" description="Helical" evidence="8">
    <location>
        <begin position="117"/>
        <end position="138"/>
    </location>
</feature>
<feature type="transmembrane region" description="Helical" evidence="8">
    <location>
        <begin position="67"/>
        <end position="86"/>
    </location>
</feature>
<evidence type="ECO:0000259" key="9">
    <source>
        <dbReference type="Pfam" id="PF01694"/>
    </source>
</evidence>
<evidence type="ECO:0000256" key="8">
    <source>
        <dbReference type="SAM" id="Phobius"/>
    </source>
</evidence>
<comment type="subcellular location">
    <subcellularLocation>
        <location evidence="1">Membrane</location>
        <topology evidence="1">Multi-pass membrane protein</topology>
    </subcellularLocation>
</comment>
<keyword evidence="11" id="KW-1185">Reference proteome</keyword>
<feature type="domain" description="Peptidase S54 rhomboid" evidence="9">
    <location>
        <begin position="53"/>
        <end position="167"/>
    </location>
</feature>
<keyword evidence="6 8" id="KW-1133">Transmembrane helix</keyword>
<dbReference type="RefSeq" id="WP_223092875.1">
    <property type="nucleotide sequence ID" value="NZ_CP061913.1"/>
</dbReference>
<dbReference type="SUPFAM" id="SSF144091">
    <property type="entry name" value="Rhomboid-like"/>
    <property type="match status" value="1"/>
</dbReference>
<keyword evidence="7 8" id="KW-0472">Membrane</keyword>
<evidence type="ECO:0000256" key="6">
    <source>
        <dbReference type="ARBA" id="ARBA00022989"/>
    </source>
</evidence>
<comment type="caution">
    <text evidence="10">The sequence shown here is derived from an EMBL/GenBank/DDBJ whole genome shotgun (WGS) entry which is preliminary data.</text>
</comment>
<dbReference type="InterPro" id="IPR035952">
    <property type="entry name" value="Rhomboid-like_sf"/>
</dbReference>
<name>A0ABV5MK47_9ACTN</name>
<feature type="transmembrane region" description="Helical" evidence="8">
    <location>
        <begin position="93"/>
        <end position="111"/>
    </location>
</feature>
<feature type="transmembrane region" description="Helical" evidence="8">
    <location>
        <begin position="189"/>
        <end position="208"/>
    </location>
</feature>
<dbReference type="GO" id="GO:0006508">
    <property type="term" value="P:proteolysis"/>
    <property type="evidence" value="ECO:0007669"/>
    <property type="project" value="UniProtKB-KW"/>
</dbReference>
<keyword evidence="5" id="KW-0720">Serine protease</keyword>
<feature type="transmembrane region" description="Helical" evidence="8">
    <location>
        <begin position="215"/>
        <end position="232"/>
    </location>
</feature>
<evidence type="ECO:0000256" key="4">
    <source>
        <dbReference type="ARBA" id="ARBA00022801"/>
    </source>
</evidence>
<organism evidence="10 11">
    <name type="scientific">Dactylosporangium vinaceum</name>
    <dbReference type="NCBI Taxonomy" id="53362"/>
    <lineage>
        <taxon>Bacteria</taxon>
        <taxon>Bacillati</taxon>
        <taxon>Actinomycetota</taxon>
        <taxon>Actinomycetes</taxon>
        <taxon>Micromonosporales</taxon>
        <taxon>Micromonosporaceae</taxon>
        <taxon>Dactylosporangium</taxon>
    </lineage>
</organism>
<reference evidence="10 11" key="1">
    <citation type="submission" date="2024-09" db="EMBL/GenBank/DDBJ databases">
        <authorList>
            <person name="Sun Q."/>
            <person name="Mori K."/>
        </authorList>
    </citation>
    <scope>NUCLEOTIDE SEQUENCE [LARGE SCALE GENOMIC DNA]</scope>
    <source>
        <strain evidence="10 11">JCM 3307</strain>
    </source>
</reference>
<dbReference type="Pfam" id="PF01694">
    <property type="entry name" value="Rhomboid"/>
    <property type="match status" value="1"/>
</dbReference>
<dbReference type="InterPro" id="IPR002610">
    <property type="entry name" value="Peptidase_S54_rhomboid-like"/>
</dbReference>
<gene>
    <name evidence="10" type="ORF">ACFFTR_39680</name>
</gene>
<dbReference type="Gene3D" id="1.20.1540.10">
    <property type="entry name" value="Rhomboid-like"/>
    <property type="match status" value="1"/>
</dbReference>
<evidence type="ECO:0000313" key="11">
    <source>
        <dbReference type="Proteomes" id="UP001589608"/>
    </source>
</evidence>
<keyword evidence="3 8" id="KW-0812">Transmembrane</keyword>
<evidence type="ECO:0000256" key="7">
    <source>
        <dbReference type="ARBA" id="ARBA00023136"/>
    </source>
</evidence>
<dbReference type="Proteomes" id="UP001589608">
    <property type="component" value="Unassembled WGS sequence"/>
</dbReference>
<dbReference type="EMBL" id="JBHMCA010000064">
    <property type="protein sequence ID" value="MFB9449235.1"/>
    <property type="molecule type" value="Genomic_DNA"/>
</dbReference>
<evidence type="ECO:0000256" key="2">
    <source>
        <dbReference type="ARBA" id="ARBA00022670"/>
    </source>
</evidence>
<protein>
    <submittedName>
        <fullName evidence="10">Rhomboid family intramembrane serine protease</fullName>
        <ecNumber evidence="10">3.4.21.105</ecNumber>
    </submittedName>
</protein>
<feature type="transmembrane region" description="Helical" evidence="8">
    <location>
        <begin position="150"/>
        <end position="183"/>
    </location>
</feature>
<dbReference type="InterPro" id="IPR022764">
    <property type="entry name" value="Peptidase_S54_rhomboid_dom"/>
</dbReference>
<sequence>MSVVEPPSPPRRVHPPIATVLVTLATAAGAAAQLSDPGLVDRFRRDYPALHDGEWWRWFTPLLVQPAGWGQIAFNIASLVVAGVIAERRFGTVRWLLLYLGAGLFGEGVVGERLDPHGAGNSIAVCGLVGGLAALLLLRPGEATRPHAFVVPYYTACVAGLGFGGTVGAFVAPTAVLVVLSILLRNRHYRGIAFGAAVVSLVTAGLLAARPDQHGIGLAVGAGLGLLLAATVRPGPRVAAPARTSSR</sequence>
<evidence type="ECO:0000256" key="1">
    <source>
        <dbReference type="ARBA" id="ARBA00004141"/>
    </source>
</evidence>
<accession>A0ABV5MK47</accession>